<dbReference type="InterPro" id="IPR008990">
    <property type="entry name" value="Elect_transpt_acc-like_dom_sf"/>
</dbReference>
<dbReference type="Gene3D" id="1.10.472.20">
    <property type="entry name" value="Nitrile hydratase, beta subunit"/>
    <property type="match status" value="1"/>
</dbReference>
<dbReference type="Gene3D" id="2.30.30.50">
    <property type="match status" value="1"/>
</dbReference>
<evidence type="ECO:0000256" key="2">
    <source>
        <dbReference type="ARBA" id="ARBA00009098"/>
    </source>
</evidence>
<evidence type="ECO:0000259" key="7">
    <source>
        <dbReference type="Pfam" id="PF21006"/>
    </source>
</evidence>
<sequence length="202" mass="22258">MNGAHDMGGVHGFGPVVPEVDEPYFHAGWERNVLGLVLALGVGGKWNIDMSRHARENRPPGEYLSLSYYEIWLAGLERLLEERGLPTRVLTAEEVPGVLARGGPANREPTRDARFAVGDAVRTLNLNPHGHTRLPRYARDKVGVVERVHGFHVFPDVNATGAGEDPQWLYLVRFTGTELWGPDGDPTSSVSIDAFEPYLEPA</sequence>
<feature type="domain" description="Nitrile hydratase beta subunit" evidence="6">
    <location>
        <begin position="104"/>
        <end position="201"/>
    </location>
</feature>
<dbReference type="InterPro" id="IPR003168">
    <property type="entry name" value="Nitrile_hydratase_bsu"/>
</dbReference>
<dbReference type="SUPFAM" id="SSF50090">
    <property type="entry name" value="Electron transport accessory proteins"/>
    <property type="match status" value="1"/>
</dbReference>
<evidence type="ECO:0000256" key="3">
    <source>
        <dbReference type="ARBA" id="ARBA00023239"/>
    </source>
</evidence>
<comment type="catalytic activity">
    <reaction evidence="4 5">
        <text>an aliphatic primary amide = an aliphatic nitrile + H2O</text>
        <dbReference type="Rhea" id="RHEA:12673"/>
        <dbReference type="ChEBI" id="CHEBI:15377"/>
        <dbReference type="ChEBI" id="CHEBI:65285"/>
        <dbReference type="ChEBI" id="CHEBI:80291"/>
        <dbReference type="EC" id="4.2.1.84"/>
    </reaction>
</comment>
<keyword evidence="3 5" id="KW-0456">Lyase</keyword>
<dbReference type="PIRSF" id="PIRSF001427">
    <property type="entry name" value="NHase_beta"/>
    <property type="match status" value="1"/>
</dbReference>
<dbReference type="EMBL" id="RBIL01000003">
    <property type="protein sequence ID" value="RKQ84949.1"/>
    <property type="molecule type" value="Genomic_DNA"/>
</dbReference>
<dbReference type="OrthoDB" id="3478924at2"/>
<comment type="caution">
    <text evidence="8">The sequence shown here is derived from an EMBL/GenBank/DDBJ whole genome shotgun (WGS) entry which is preliminary data.</text>
</comment>
<dbReference type="RefSeq" id="WP_121258486.1">
    <property type="nucleotide sequence ID" value="NZ_RBIL01000003.1"/>
</dbReference>
<organism evidence="8 9">
    <name type="scientific">Solirubrobacter pauli</name>
    <dbReference type="NCBI Taxonomy" id="166793"/>
    <lineage>
        <taxon>Bacteria</taxon>
        <taxon>Bacillati</taxon>
        <taxon>Actinomycetota</taxon>
        <taxon>Thermoleophilia</taxon>
        <taxon>Solirubrobacterales</taxon>
        <taxon>Solirubrobacteraceae</taxon>
        <taxon>Solirubrobacter</taxon>
    </lineage>
</organism>
<evidence type="ECO:0000313" key="9">
    <source>
        <dbReference type="Proteomes" id="UP000278962"/>
    </source>
</evidence>
<evidence type="ECO:0000256" key="5">
    <source>
        <dbReference type="PIRNR" id="PIRNR001427"/>
    </source>
</evidence>
<feature type="domain" description="Nitrile hydratase beta subunit-like N-terminal" evidence="7">
    <location>
        <begin position="1"/>
        <end position="89"/>
    </location>
</feature>
<keyword evidence="9" id="KW-1185">Reference proteome</keyword>
<evidence type="ECO:0000313" key="8">
    <source>
        <dbReference type="EMBL" id="RKQ84949.1"/>
    </source>
</evidence>
<dbReference type="GO" id="GO:0018822">
    <property type="term" value="F:nitrile hydratase activity"/>
    <property type="evidence" value="ECO:0007669"/>
    <property type="project" value="UniProtKB-EC"/>
</dbReference>
<evidence type="ECO:0000256" key="4">
    <source>
        <dbReference type="ARBA" id="ARBA00044877"/>
    </source>
</evidence>
<comment type="similarity">
    <text evidence="2 5">Belongs to the nitrile hydratase subunit beta family.</text>
</comment>
<dbReference type="InterPro" id="IPR024690">
    <property type="entry name" value="CN_hydtase_beta_dom_C"/>
</dbReference>
<dbReference type="Pfam" id="PF21006">
    <property type="entry name" value="NHase_beta_N"/>
    <property type="match status" value="1"/>
</dbReference>
<accession>A0A660KY67</accession>
<dbReference type="AlphaFoldDB" id="A0A660KY67"/>
<dbReference type="InterPro" id="IPR049054">
    <property type="entry name" value="CN_hydtase_beta-like_N"/>
</dbReference>
<dbReference type="GO" id="GO:0046914">
    <property type="term" value="F:transition metal ion binding"/>
    <property type="evidence" value="ECO:0007669"/>
    <property type="project" value="InterPro"/>
</dbReference>
<proteinExistence type="inferred from homology"/>
<protein>
    <recommendedName>
        <fullName evidence="5">Nitrile hydratase subunit beta</fullName>
        <shortName evidence="5">NHase</shortName>
        <ecNumber evidence="5">4.2.1.84</ecNumber>
    </recommendedName>
</protein>
<evidence type="ECO:0000259" key="6">
    <source>
        <dbReference type="Pfam" id="PF02211"/>
    </source>
</evidence>
<name>A0A660KY67_9ACTN</name>
<reference evidence="8 9" key="1">
    <citation type="submission" date="2018-10" db="EMBL/GenBank/DDBJ databases">
        <title>Genomic Encyclopedia of Archaeal and Bacterial Type Strains, Phase II (KMG-II): from individual species to whole genera.</title>
        <authorList>
            <person name="Goeker M."/>
        </authorList>
    </citation>
    <scope>NUCLEOTIDE SEQUENCE [LARGE SCALE GENOMIC DNA]</scope>
    <source>
        <strain evidence="8 9">DSM 14954</strain>
    </source>
</reference>
<dbReference type="InterPro" id="IPR042262">
    <property type="entry name" value="CN_hydtase_beta_C"/>
</dbReference>
<dbReference type="EC" id="4.2.1.84" evidence="5"/>
<gene>
    <name evidence="8" type="ORF">C8N24_6580</name>
</gene>
<dbReference type="Proteomes" id="UP000278962">
    <property type="component" value="Unassembled WGS sequence"/>
</dbReference>
<comment type="function">
    <text evidence="1 5">NHase catalyzes the hydration of various nitrile compounds to the corresponding amides.</text>
</comment>
<dbReference type="Pfam" id="PF02211">
    <property type="entry name" value="NHase_beta_C"/>
    <property type="match status" value="1"/>
</dbReference>
<evidence type="ECO:0000256" key="1">
    <source>
        <dbReference type="ARBA" id="ARBA00004042"/>
    </source>
</evidence>